<dbReference type="InterPro" id="IPR037026">
    <property type="entry name" value="Vgr_OB-fold_dom_sf"/>
</dbReference>
<dbReference type="Gene3D" id="3.55.50.10">
    <property type="entry name" value="Baseplate protein-like domains"/>
    <property type="match status" value="1"/>
</dbReference>
<comment type="similarity">
    <text evidence="1">Belongs to the VgrG protein family.</text>
</comment>
<evidence type="ECO:0000313" key="5">
    <source>
        <dbReference type="EMBL" id="NHZ82523.1"/>
    </source>
</evidence>
<dbReference type="SUPFAM" id="SSF69349">
    <property type="entry name" value="Phage fibre proteins"/>
    <property type="match status" value="1"/>
</dbReference>
<dbReference type="Gene3D" id="4.10.220.110">
    <property type="match status" value="1"/>
</dbReference>
<sequence length="835" mass="89721">MTFQPVDKSPALAGVPGASPSGVETPLAAAKLATGVAGMAGADPAALALGNTALDTAAAVQAGGGVQALAGGGMAMAAQASPEVAKAMAVAGQAQAIAGQAQALAGKAQAMGGQAQAMADVASSKLASAPGALAQAVPANVAAPAQLIIAEHPLAGQAVNDFATPESLFMPAPIDPSRAPAPVAEPGAAASAGAAGGGGAANFVDGTRLLRFYSPLQGDKALLIESMSGVTSLSEQYVFQLNLLSKNASIDLKDLMGKNVSVGVQQADGSEHFINGYVNSFGFTHSDGGFAFYHAEIVPWFTYLKRRVNSRIFQDETVLGVLDKIFKGDYSGLATYEVRTSQTYKPENYIVQYDETDEHFTSRLMEKYGLFYYFEHSASGHIMVISDDSRNSSFCPPQKAHAEVTFNGGNRTQDKDSVTALTAERILQSTKLALNTFDFKAPNSMQYVEQPTVSVQGDVPSMEIYDGNPAFSYKNKDDGKREARQRMEVLEWQAKIFHGASDCRGLVAGHTLKLLEHHWFDAADGTDNDFLVLSVQYNARNNYFQRGMSDVYRNTFSAIRRKIPYRPRQAHRRPQMPGPQTATVVGPKGTEIHTDEFGRIKVQFHWDRYGRRDERSSCWIRVSQPWAGQGWGTISIPRIGQEVIIDYLEGDPDRPVCTGRLFNADQPVPYALPDAAHMMGFKSRSTPGGGGFSEMVIHDSKGKELINIHSQKDMVTTVQNKQDTIVHGPSQTNTVSKGFHVTTVKQHIETTSETAHIHQTANKNIELTAETEHIFQTAKTDIEAKAQTGHVLVTASTDITFQVGASKIVMKADGTILIQGVHVDIVGSSRIDLNK</sequence>
<gene>
    <name evidence="5" type="primary">tssI</name>
    <name evidence="5" type="ORF">F2P44_25055</name>
</gene>
<evidence type="ECO:0000256" key="2">
    <source>
        <dbReference type="SAM" id="MobiDB-lite"/>
    </source>
</evidence>
<dbReference type="Pfam" id="PF04717">
    <property type="entry name" value="Phage_base_V"/>
    <property type="match status" value="1"/>
</dbReference>
<dbReference type="Gene3D" id="2.40.50.230">
    <property type="entry name" value="Gp5 N-terminal domain"/>
    <property type="match status" value="1"/>
</dbReference>
<name>A0ABX0NID8_9BURK</name>
<dbReference type="NCBIfam" id="TIGR01646">
    <property type="entry name" value="vgr_GE"/>
    <property type="match status" value="1"/>
</dbReference>
<dbReference type="InterPro" id="IPR006533">
    <property type="entry name" value="T6SS_Vgr_RhsGE"/>
</dbReference>
<comment type="caution">
    <text evidence="5">The sequence shown here is derived from an EMBL/GenBank/DDBJ whole genome shotgun (WGS) entry which is preliminary data.</text>
</comment>
<dbReference type="Pfam" id="PF22178">
    <property type="entry name" value="Gp5_trimer_C"/>
    <property type="match status" value="1"/>
</dbReference>
<dbReference type="Gene3D" id="2.30.110.50">
    <property type="match status" value="1"/>
</dbReference>
<evidence type="ECO:0000259" key="4">
    <source>
        <dbReference type="Pfam" id="PF22178"/>
    </source>
</evidence>
<proteinExistence type="inferred from homology"/>
<feature type="region of interest" description="Disordered" evidence="2">
    <location>
        <begin position="1"/>
        <end position="21"/>
    </location>
</feature>
<organism evidence="5 6">
    <name type="scientific">Massilia frigida</name>
    <dbReference type="NCBI Taxonomy" id="2609281"/>
    <lineage>
        <taxon>Bacteria</taxon>
        <taxon>Pseudomonadati</taxon>
        <taxon>Pseudomonadota</taxon>
        <taxon>Betaproteobacteria</taxon>
        <taxon>Burkholderiales</taxon>
        <taxon>Oxalobacteraceae</taxon>
        <taxon>Telluria group</taxon>
        <taxon>Massilia</taxon>
    </lineage>
</organism>
<dbReference type="NCBIfam" id="TIGR03361">
    <property type="entry name" value="VI_Rhs_Vgr"/>
    <property type="match status" value="1"/>
</dbReference>
<dbReference type="InterPro" id="IPR054030">
    <property type="entry name" value="Gp5_Vgr_C"/>
</dbReference>
<dbReference type="SUPFAM" id="SSF69279">
    <property type="entry name" value="Phage tail proteins"/>
    <property type="match status" value="2"/>
</dbReference>
<feature type="domain" description="Gp5/Type VI secretion system Vgr C-terminal trimerisation" evidence="4">
    <location>
        <begin position="679"/>
        <end position="785"/>
    </location>
</feature>
<dbReference type="InterPro" id="IPR006531">
    <property type="entry name" value="Gp5/Vgr_OB"/>
</dbReference>
<dbReference type="RefSeq" id="WP_167090629.1">
    <property type="nucleotide sequence ID" value="NZ_WHJG01000034.1"/>
</dbReference>
<evidence type="ECO:0000313" key="6">
    <source>
        <dbReference type="Proteomes" id="UP000621455"/>
    </source>
</evidence>
<evidence type="ECO:0000259" key="3">
    <source>
        <dbReference type="Pfam" id="PF04717"/>
    </source>
</evidence>
<feature type="region of interest" description="Disordered" evidence="2">
    <location>
        <begin position="568"/>
        <end position="587"/>
    </location>
</feature>
<reference evidence="5 6" key="1">
    <citation type="submission" date="2019-10" db="EMBL/GenBank/DDBJ databases">
        <title>Taxonomy of Antarctic Massilia spp.: description of Massilia rubra sp. nov., Massilia aquatica sp. nov., Massilia mucilaginosa sp. nov., Massilia frigida sp. nov. isolated from streams, lakes and regoliths.</title>
        <authorList>
            <person name="Holochova P."/>
            <person name="Sedlacek I."/>
            <person name="Kralova S."/>
            <person name="Maslanova I."/>
            <person name="Busse H.-J."/>
            <person name="Stankova E."/>
            <person name="Vrbovska V."/>
            <person name="Kovarovic V."/>
            <person name="Bartak M."/>
            <person name="Svec P."/>
            <person name="Pantucek R."/>
        </authorList>
    </citation>
    <scope>NUCLEOTIDE SEQUENCE [LARGE SCALE GENOMIC DNA]</scope>
    <source>
        <strain evidence="5 6">CCM 8695</strain>
    </source>
</reference>
<protein>
    <submittedName>
        <fullName evidence="5">Type VI secretion system tip protein VgrG</fullName>
    </submittedName>
</protein>
<dbReference type="Proteomes" id="UP000621455">
    <property type="component" value="Unassembled WGS sequence"/>
</dbReference>
<dbReference type="EMBL" id="WHJG01000034">
    <property type="protein sequence ID" value="NHZ82523.1"/>
    <property type="molecule type" value="Genomic_DNA"/>
</dbReference>
<evidence type="ECO:0000256" key="1">
    <source>
        <dbReference type="ARBA" id="ARBA00005558"/>
    </source>
</evidence>
<dbReference type="SUPFAM" id="SSF69255">
    <property type="entry name" value="gp5 N-terminal domain-like"/>
    <property type="match status" value="1"/>
</dbReference>
<keyword evidence="6" id="KW-1185">Reference proteome</keyword>
<feature type="domain" description="Gp5/Type VI secretion system Vgr protein OB-fold" evidence="3">
    <location>
        <begin position="594"/>
        <end position="662"/>
    </location>
</feature>
<dbReference type="Pfam" id="PF05954">
    <property type="entry name" value="Phage_GPD"/>
    <property type="match status" value="1"/>
</dbReference>
<accession>A0ABX0NID8</accession>
<dbReference type="InterPro" id="IPR017847">
    <property type="entry name" value="T6SS_RhsGE_Vgr_subset"/>
</dbReference>